<comment type="function">
    <text evidence="8">Essential cell division protein. May link together the upstream cell division proteins, which are predominantly cytoplasmic, with the downstream cell division proteins, which are predominantly periplasmic.</text>
</comment>
<proteinExistence type="inferred from homology"/>
<evidence type="ECO:0000256" key="5">
    <source>
        <dbReference type="ARBA" id="ARBA00022989"/>
    </source>
</evidence>
<evidence type="ECO:0000256" key="2">
    <source>
        <dbReference type="ARBA" id="ARBA00022475"/>
    </source>
</evidence>
<evidence type="ECO:0000313" key="12">
    <source>
        <dbReference type="Proteomes" id="UP000672097"/>
    </source>
</evidence>
<keyword evidence="4 8" id="KW-0812">Transmembrane</keyword>
<evidence type="ECO:0000256" key="4">
    <source>
        <dbReference type="ARBA" id="ARBA00022692"/>
    </source>
</evidence>
<keyword evidence="10" id="KW-0175">Coiled coil</keyword>
<keyword evidence="5 8" id="KW-1133">Transmembrane helix</keyword>
<keyword evidence="7 8" id="KW-0131">Cell cycle</keyword>
<sequence>MTRLSTVLLIALVASGLYLVKVSYEARRLFVDLERAKAEEQQLQADERRLEAERRTAATHLRVERVARDKLNMRQANAETTVYVAEKPASGASR</sequence>
<keyword evidence="8" id="KW-0997">Cell inner membrane</keyword>
<dbReference type="Pfam" id="PF04999">
    <property type="entry name" value="FtsL"/>
    <property type="match status" value="1"/>
</dbReference>
<evidence type="ECO:0000256" key="3">
    <source>
        <dbReference type="ARBA" id="ARBA00022618"/>
    </source>
</evidence>
<evidence type="ECO:0000256" key="8">
    <source>
        <dbReference type="HAMAP-Rule" id="MF_00910"/>
    </source>
</evidence>
<dbReference type="InterPro" id="IPR011922">
    <property type="entry name" value="Cell_div_FtsL"/>
</dbReference>
<evidence type="ECO:0000256" key="9">
    <source>
        <dbReference type="NCBIfam" id="TIGR02209"/>
    </source>
</evidence>
<comment type="subunit">
    <text evidence="8">Part of a complex composed of FtsB, FtsL and FtsQ.</text>
</comment>
<comment type="similarity">
    <text evidence="8">Belongs to the FtsL family.</text>
</comment>
<feature type="coiled-coil region" evidence="10">
    <location>
        <begin position="26"/>
        <end position="56"/>
    </location>
</feature>
<evidence type="ECO:0000256" key="7">
    <source>
        <dbReference type="ARBA" id="ARBA00023306"/>
    </source>
</evidence>
<keyword evidence="3 8" id="KW-0132">Cell division</keyword>
<evidence type="ECO:0000256" key="1">
    <source>
        <dbReference type="ARBA" id="ARBA00004401"/>
    </source>
</evidence>
<dbReference type="PANTHER" id="PTHR37479:SF1">
    <property type="entry name" value="CELL DIVISION PROTEIN FTSL"/>
    <property type="match status" value="1"/>
</dbReference>
<comment type="caution">
    <text evidence="11">The sequence shown here is derived from an EMBL/GenBank/DDBJ whole genome shotgun (WGS) entry which is preliminary data.</text>
</comment>
<accession>A0ABS5DWQ0</accession>
<reference evidence="11 12" key="1">
    <citation type="submission" date="2021-04" db="EMBL/GenBank/DDBJ databases">
        <title>The genome sequence of type strain Ideonella paludis KCTC 32238.</title>
        <authorList>
            <person name="Liu Y."/>
        </authorList>
    </citation>
    <scope>NUCLEOTIDE SEQUENCE [LARGE SCALE GENOMIC DNA]</scope>
    <source>
        <strain evidence="11 12">KCTC 32238</strain>
    </source>
</reference>
<organism evidence="11 12">
    <name type="scientific">Ideonella paludis</name>
    <dbReference type="NCBI Taxonomy" id="1233411"/>
    <lineage>
        <taxon>Bacteria</taxon>
        <taxon>Pseudomonadati</taxon>
        <taxon>Pseudomonadota</taxon>
        <taxon>Betaproteobacteria</taxon>
        <taxon>Burkholderiales</taxon>
        <taxon>Sphaerotilaceae</taxon>
        <taxon>Ideonella</taxon>
    </lineage>
</organism>
<dbReference type="Proteomes" id="UP000672097">
    <property type="component" value="Unassembled WGS sequence"/>
</dbReference>
<evidence type="ECO:0000313" key="11">
    <source>
        <dbReference type="EMBL" id="MBQ0935572.1"/>
    </source>
</evidence>
<dbReference type="PANTHER" id="PTHR37479">
    <property type="entry name" value="CELL DIVISION PROTEIN FTSL"/>
    <property type="match status" value="1"/>
</dbReference>
<evidence type="ECO:0000256" key="10">
    <source>
        <dbReference type="SAM" id="Coils"/>
    </source>
</evidence>
<keyword evidence="2 8" id="KW-1003">Cell membrane</keyword>
<evidence type="ECO:0000256" key="6">
    <source>
        <dbReference type="ARBA" id="ARBA00023136"/>
    </source>
</evidence>
<comment type="subcellular location">
    <subcellularLocation>
        <location evidence="8">Cell inner membrane</location>
        <topology evidence="8">Single-pass type II membrane protein</topology>
    </subcellularLocation>
    <subcellularLocation>
        <location evidence="1">Cell membrane</location>
        <topology evidence="1">Single-pass type II membrane protein</topology>
    </subcellularLocation>
    <text evidence="8">Localizes to the division septum where it forms a ring structure.</text>
</comment>
<dbReference type="RefSeq" id="WP_210808634.1">
    <property type="nucleotide sequence ID" value="NZ_JAGQDG010000003.1"/>
</dbReference>
<protein>
    <recommendedName>
        <fullName evidence="8 9">Cell division protein FtsL</fullName>
    </recommendedName>
</protein>
<name>A0ABS5DWQ0_9BURK</name>
<keyword evidence="6 8" id="KW-0472">Membrane</keyword>
<keyword evidence="12" id="KW-1185">Reference proteome</keyword>
<gene>
    <name evidence="8 11" type="primary">ftsL</name>
    <name evidence="11" type="ORF">KAK11_09555</name>
</gene>
<dbReference type="NCBIfam" id="TIGR02209">
    <property type="entry name" value="ftsL_broad"/>
    <property type="match status" value="1"/>
</dbReference>
<dbReference type="GO" id="GO:0051301">
    <property type="term" value="P:cell division"/>
    <property type="evidence" value="ECO:0007669"/>
    <property type="project" value="UniProtKB-KW"/>
</dbReference>
<dbReference type="HAMAP" id="MF_00910">
    <property type="entry name" value="FtsL"/>
    <property type="match status" value="1"/>
</dbReference>
<dbReference type="EMBL" id="JAGQDG010000003">
    <property type="protein sequence ID" value="MBQ0935572.1"/>
    <property type="molecule type" value="Genomic_DNA"/>
</dbReference>